<evidence type="ECO:0000256" key="11">
    <source>
        <dbReference type="ARBA" id="ARBA00083444"/>
    </source>
</evidence>
<sequence length="856" mass="93660">MGAPGVETGDFQVVKWRPGRRVRASEPSPGASNPGDTFLSLRGGSQIATETRLAGTEALPFPRLSPTSGFGSRLLSDARRPEPQRSARDQLRPPPVTRHRPRTAPLALTKSFNELGEDPGVALHEAPLPGIARHGPGRAPPRSTSGSGRPGPSLLPPPATELGKPAAGSSTTRHPAYFPTASAAPSPGARQSAGGRSSHPGAGETLPGPRWTRSGFGRGRGRAVWAKSEKGRGLGPLRREHPGPSPVWGRGGARPGGGARAREPNPEAPAAAPEQSSRVRPPCVVVLRWRRVAAQHFSRWRGGFGGLAAGHRLPKDRKMEESVNQMQPLNEKQIANSEGGYVWQVTDMNRLHRFLCFGSEGGTYCIKEQKLGLENAEALIRLIEDGRGCEVIQEIKSFSQEGRTAKQEPTLFALAICSQCSDISTKQAAFKAVPEVCRIPTHLFTFIQFKKDLKESMKCGMWGRALRKAVADWYNEKGGMALALAVTKYKQRNGWSHKDLLRLSHLKPSSEGLAIVTKYITKGWKEVHEMYKEKALSVEAEKLLKYLEAVEKVKRTKDELEVIHLIEEHRLVREHLLTNHLKSKEVWKALLQEMPLTALLRNLGKMTANSVLEPGNSEVSLVCEKLCNEKLLKKARIHPFHVLIALETYKTGHGLRGKLKWRPDEEILQALDAAFYKTFKTVEPTGKRFLLAIDVSGSMDQRVLGSVLNASTVAAAMCMVVTRTEKDSSIVAFSDEMVPCPVTTDMTLQQVLLAMSQIPAGGTDCSLPMIWAQKTNTAADVFIVFTDNETFAGSVHPAIALREYRKNMDIPAKLIVCGMTSNGFTIADPDDRGMLDMCGFDTGALDVIRSFTLDMI</sequence>
<dbReference type="Proteomes" id="UP000314981">
    <property type="component" value="Chromosome 16"/>
</dbReference>
<feature type="compositionally biased region" description="Gly residues" evidence="12">
    <location>
        <begin position="249"/>
        <end position="259"/>
    </location>
</feature>
<evidence type="ECO:0000313" key="15">
    <source>
        <dbReference type="Proteomes" id="UP000314981"/>
    </source>
</evidence>
<dbReference type="InterPro" id="IPR008858">
    <property type="entry name" value="TROVE_dom"/>
</dbReference>
<comment type="subcellular location">
    <subcellularLocation>
        <location evidence="1">Cytoplasm</location>
    </subcellularLocation>
</comment>
<organism evidence="14 15">
    <name type="scientific">Bos indicus x Bos taurus</name>
    <name type="common">Hybrid cattle</name>
    <dbReference type="NCBI Taxonomy" id="30522"/>
    <lineage>
        <taxon>Eukaryota</taxon>
        <taxon>Metazoa</taxon>
        <taxon>Chordata</taxon>
        <taxon>Craniata</taxon>
        <taxon>Vertebrata</taxon>
        <taxon>Euteleostomi</taxon>
        <taxon>Mammalia</taxon>
        <taxon>Eutheria</taxon>
        <taxon>Laurasiatheria</taxon>
        <taxon>Artiodactyla</taxon>
        <taxon>Ruminantia</taxon>
        <taxon>Pecora</taxon>
        <taxon>Bovidae</taxon>
        <taxon>Bovinae</taxon>
        <taxon>Bos</taxon>
    </lineage>
</organism>
<reference evidence="14" key="3">
    <citation type="submission" date="2025-09" db="UniProtKB">
        <authorList>
            <consortium name="Ensembl"/>
        </authorList>
    </citation>
    <scope>IDENTIFICATION</scope>
</reference>
<comment type="subunit">
    <text evidence="8">Identified in a IGF2BP1-dependent mRNP granule complex containing untranslated mRNAs. Found in a complex with PUF60 and Y5 RNA. Interacts with RAB11FIP5.</text>
</comment>
<dbReference type="Pfam" id="PF25045">
    <property type="entry name" value="vWA_Ro60"/>
    <property type="match status" value="1"/>
</dbReference>
<evidence type="ECO:0000256" key="5">
    <source>
        <dbReference type="ARBA" id="ARBA00022794"/>
    </source>
</evidence>
<evidence type="ECO:0000256" key="8">
    <source>
        <dbReference type="ARBA" id="ARBA00065950"/>
    </source>
</evidence>
<evidence type="ECO:0000256" key="1">
    <source>
        <dbReference type="ARBA" id="ARBA00004496"/>
    </source>
</evidence>
<evidence type="ECO:0000256" key="6">
    <source>
        <dbReference type="ARBA" id="ARBA00022884"/>
    </source>
</evidence>
<feature type="compositionally biased region" description="Basic and acidic residues" evidence="12">
    <location>
        <begin position="227"/>
        <end position="242"/>
    </location>
</feature>
<dbReference type="PANTHER" id="PTHR14202">
    <property type="entry name" value="60 KDA RIBONUCLEOPROTEIN SSA/RO"/>
    <property type="match status" value="1"/>
</dbReference>
<dbReference type="PANTHER" id="PTHR14202:SF0">
    <property type="entry name" value="RNA-BINDING PROTEIN RO60"/>
    <property type="match status" value="1"/>
</dbReference>
<comment type="similarity">
    <text evidence="2">Belongs to the Ro 60 kDa family.</text>
</comment>
<evidence type="ECO:0000256" key="9">
    <source>
        <dbReference type="ARBA" id="ARBA00068479"/>
    </source>
</evidence>
<dbReference type="PROSITE" id="PS50988">
    <property type="entry name" value="TROVE"/>
    <property type="match status" value="1"/>
</dbReference>
<feature type="region of interest" description="Disordered" evidence="12">
    <location>
        <begin position="1"/>
        <end position="41"/>
    </location>
</feature>
<dbReference type="InterPro" id="IPR037214">
    <property type="entry name" value="TROVE_dom_sf"/>
</dbReference>
<dbReference type="SMR" id="A0A4W2EJH7"/>
<name>A0A4W2EJH7_BOBOX</name>
<protein>
    <recommendedName>
        <fullName evidence="9">RNA-binding protein RO60</fullName>
    </recommendedName>
    <alternativeName>
        <fullName evidence="10">60 kDa SS-A/Ro ribonucleoprotein</fullName>
    </alternativeName>
    <alternativeName>
        <fullName evidence="11">TROVE domain family member 2</fullName>
    </alternativeName>
</protein>
<accession>A0A4W2EJH7</accession>
<dbReference type="GO" id="GO:0046872">
    <property type="term" value="F:metal ion binding"/>
    <property type="evidence" value="ECO:0007669"/>
    <property type="project" value="UniProtKB-KW"/>
</dbReference>
<evidence type="ECO:0000256" key="2">
    <source>
        <dbReference type="ARBA" id="ARBA00007814"/>
    </source>
</evidence>
<evidence type="ECO:0000256" key="4">
    <source>
        <dbReference type="ARBA" id="ARBA00022723"/>
    </source>
</evidence>
<reference evidence="14 15" key="1">
    <citation type="submission" date="2018-11" db="EMBL/GenBank/DDBJ databases">
        <title>Haplotype-resolved cattle genomes.</title>
        <authorList>
            <person name="Low W.Y."/>
            <person name="Tearle R."/>
            <person name="Bickhart D.M."/>
            <person name="Rosen B.D."/>
            <person name="Koren S."/>
            <person name="Rhie A."/>
            <person name="Hiendleder S."/>
            <person name="Phillippy A.M."/>
            <person name="Smith T.P.L."/>
            <person name="Williams J.L."/>
        </authorList>
    </citation>
    <scope>NUCLEOTIDE SEQUENCE [LARGE SCALE GENOMIC DNA]</scope>
</reference>
<evidence type="ECO:0000256" key="7">
    <source>
        <dbReference type="ARBA" id="ARBA00023274"/>
    </source>
</evidence>
<dbReference type="OMA" id="WWYEWLK"/>
<dbReference type="AlphaFoldDB" id="A0A4W2EJH7"/>
<evidence type="ECO:0000259" key="13">
    <source>
        <dbReference type="PROSITE" id="PS50988"/>
    </source>
</evidence>
<dbReference type="GO" id="GO:0005737">
    <property type="term" value="C:cytoplasm"/>
    <property type="evidence" value="ECO:0007669"/>
    <property type="project" value="UniProtKB-SubCell"/>
</dbReference>
<evidence type="ECO:0000256" key="3">
    <source>
        <dbReference type="ARBA" id="ARBA00022490"/>
    </source>
</evidence>
<keyword evidence="15" id="KW-1185">Reference proteome</keyword>
<dbReference type="GO" id="GO:1990904">
    <property type="term" value="C:ribonucleoprotein complex"/>
    <property type="evidence" value="ECO:0007669"/>
    <property type="project" value="UniProtKB-KW"/>
</dbReference>
<evidence type="ECO:0000256" key="10">
    <source>
        <dbReference type="ARBA" id="ARBA00078397"/>
    </source>
</evidence>
<feature type="compositionally biased region" description="Low complexity" evidence="12">
    <location>
        <begin position="140"/>
        <end position="152"/>
    </location>
</feature>
<keyword evidence="4" id="KW-0479">Metal-binding</keyword>
<reference evidence="14" key="2">
    <citation type="submission" date="2025-08" db="UniProtKB">
        <authorList>
            <consortium name="Ensembl"/>
        </authorList>
    </citation>
    <scope>IDENTIFICATION</scope>
</reference>
<keyword evidence="3" id="KW-0963">Cytoplasm</keyword>
<dbReference type="Ensembl" id="ENSBIXT00000019747.1">
    <property type="protein sequence ID" value="ENSBIXP00000033386.1"/>
    <property type="gene ID" value="ENSBIXG00000016180.1"/>
</dbReference>
<keyword evidence="6" id="KW-0694">RNA-binding</keyword>
<dbReference type="SUPFAM" id="SSF53300">
    <property type="entry name" value="vWA-like"/>
    <property type="match status" value="1"/>
</dbReference>
<gene>
    <name evidence="14" type="primary">RO60</name>
</gene>
<proteinExistence type="inferred from homology"/>
<keyword evidence="5" id="KW-0970">Cilium biogenesis/degradation</keyword>
<dbReference type="Gene3D" id="3.40.50.410">
    <property type="entry name" value="von Willebrand factor, type A domain"/>
    <property type="match status" value="2"/>
</dbReference>
<dbReference type="InterPro" id="IPR056800">
    <property type="entry name" value="vWA_Ro60"/>
</dbReference>
<dbReference type="FunFam" id="3.40.50.410:FF:000040">
    <property type="entry name" value="60 kDa SS-A/Ro ribonucleoprotein isoform X1"/>
    <property type="match status" value="1"/>
</dbReference>
<feature type="compositionally biased region" description="Basic and acidic residues" evidence="12">
    <location>
        <begin position="76"/>
        <end position="91"/>
    </location>
</feature>
<dbReference type="SUPFAM" id="SSF140864">
    <property type="entry name" value="TROVE domain-like"/>
    <property type="match status" value="1"/>
</dbReference>
<evidence type="ECO:0000313" key="14">
    <source>
        <dbReference type="Ensembl" id="ENSBIXP00000033386.1"/>
    </source>
</evidence>
<dbReference type="CDD" id="cd00198">
    <property type="entry name" value="vWFA"/>
    <property type="match status" value="1"/>
</dbReference>
<feature type="domain" description="TROVE" evidence="13">
    <location>
        <begin position="334"/>
        <end position="687"/>
    </location>
</feature>
<dbReference type="STRING" id="30522.A0A4W2EJH7"/>
<keyword evidence="7" id="KW-0687">Ribonucleoprotein</keyword>
<dbReference type="InterPro" id="IPR036465">
    <property type="entry name" value="vWFA_dom_sf"/>
</dbReference>
<dbReference type="GO" id="GO:0003723">
    <property type="term" value="F:RNA binding"/>
    <property type="evidence" value="ECO:0007669"/>
    <property type="project" value="UniProtKB-KW"/>
</dbReference>
<feature type="region of interest" description="Disordered" evidence="12">
    <location>
        <begin position="53"/>
        <end position="277"/>
    </location>
</feature>
<dbReference type="FunFam" id="3.40.50.410:FF:000033">
    <property type="entry name" value="60 kDa SS-A/Ro ribonucleoprotein"/>
    <property type="match status" value="1"/>
</dbReference>
<evidence type="ECO:0000256" key="12">
    <source>
        <dbReference type="SAM" id="MobiDB-lite"/>
    </source>
</evidence>
<dbReference type="Pfam" id="PF05731">
    <property type="entry name" value="TROVE"/>
    <property type="match status" value="1"/>
</dbReference>
<dbReference type="GO" id="GO:0030030">
    <property type="term" value="P:cell projection organization"/>
    <property type="evidence" value="ECO:0007669"/>
    <property type="project" value="UniProtKB-KW"/>
</dbReference>
<dbReference type="InterPro" id="IPR040322">
    <property type="entry name" value="TROVE2"/>
</dbReference>